<dbReference type="InterPro" id="IPR044878">
    <property type="entry name" value="UbiA_sf"/>
</dbReference>
<feature type="transmembrane region" description="Helical" evidence="5">
    <location>
        <begin position="75"/>
        <end position="99"/>
    </location>
</feature>
<feature type="transmembrane region" description="Helical" evidence="5">
    <location>
        <begin position="105"/>
        <end position="123"/>
    </location>
</feature>
<evidence type="ECO:0000313" key="6">
    <source>
        <dbReference type="EMBL" id="ASI14194.1"/>
    </source>
</evidence>
<proteinExistence type="predicted"/>
<organism evidence="6 7">
    <name type="scientific">Candidatus Mancarchaeum acidiphilum</name>
    <dbReference type="NCBI Taxonomy" id="1920749"/>
    <lineage>
        <taxon>Archaea</taxon>
        <taxon>Candidatus Micrarchaeota</taxon>
        <taxon>Candidatus Mancarchaeum</taxon>
    </lineage>
</organism>
<comment type="subcellular location">
    <subcellularLocation>
        <location evidence="1">Cell membrane</location>
        <topology evidence="1">Multi-pass membrane protein</topology>
    </subcellularLocation>
</comment>
<dbReference type="InterPro" id="IPR000537">
    <property type="entry name" value="UbiA_prenyltransferase"/>
</dbReference>
<feature type="transmembrane region" description="Helical" evidence="5">
    <location>
        <begin position="194"/>
        <end position="222"/>
    </location>
</feature>
<evidence type="ECO:0000256" key="4">
    <source>
        <dbReference type="ARBA" id="ARBA00023136"/>
    </source>
</evidence>
<dbReference type="KEGG" id="marh:Mia14_0921"/>
<sequence length="290" mass="32234">MALKDYIKLTRAEHSLMLAIAVVAAELITAGKLPSWPIFIIALIPPILIGMASFSINDYFDVKVDKKNGKLKRPLVSGAILPKAAFNLSIALFVIGVAFSALINIYAFIISVIFAVLAFFYSYRLKETLLIGNIYIAFAMAIPFIYGNYIMSTSMNLNILLITLVILLSGVAREIHGMIRDKIGDIKERHSKNLVYYIGGRMSAVVASALYVSAVAISIAMFWIKKPFYMNIVYLIPILCVDITLMYVSAVYLKERISENEFTNTRNISLIAMSAAILIYLIAAVFQVYV</sequence>
<dbReference type="InterPro" id="IPR050475">
    <property type="entry name" value="Prenyltransferase_related"/>
</dbReference>
<feature type="transmembrane region" description="Helical" evidence="5">
    <location>
        <begin position="228"/>
        <end position="248"/>
    </location>
</feature>
<name>A0A218NP43_9ARCH</name>
<dbReference type="AlphaFoldDB" id="A0A218NP43"/>
<reference evidence="6 7" key="1">
    <citation type="journal article" date="2017" name="Nat. Commun.">
        <title>'ARMAN' archaea depend on association with euryarchaeal host in culture and in situ.</title>
        <authorList>
            <person name="Golyshina O."/>
            <person name="Toshchakov S."/>
            <person name="Makarova K."/>
            <person name="Gavrilov S."/>
            <person name="Korzhenkov A."/>
            <person name="La Cono V."/>
            <person name="Arcadi E."/>
            <person name="Nechitaylo T."/>
            <person name="Ferrer M."/>
            <person name="Kublanov I."/>
            <person name="Wolf Y."/>
            <person name="Yakimov M."/>
            <person name="Golyshin P."/>
            <person name="Slesarev A."/>
            <person name="Kozyavkin S."/>
        </authorList>
    </citation>
    <scope>NUCLEOTIDE SEQUENCE [LARGE SCALE GENOMIC DNA]</scope>
    <source>
        <strain evidence="6 7">Mia14</strain>
    </source>
</reference>
<dbReference type="PANTHER" id="PTHR42723">
    <property type="entry name" value="CHLOROPHYLL SYNTHASE"/>
    <property type="match status" value="1"/>
</dbReference>
<feature type="transmembrane region" description="Helical" evidence="5">
    <location>
        <begin position="12"/>
        <end position="30"/>
    </location>
</feature>
<keyword evidence="7" id="KW-1185">Reference proteome</keyword>
<dbReference type="RefSeq" id="WP_088820489.1">
    <property type="nucleotide sequence ID" value="NZ_CP019964.1"/>
</dbReference>
<feature type="transmembrane region" description="Helical" evidence="5">
    <location>
        <begin position="36"/>
        <end position="54"/>
    </location>
</feature>
<keyword evidence="4 5" id="KW-0472">Membrane</keyword>
<evidence type="ECO:0000256" key="5">
    <source>
        <dbReference type="SAM" id="Phobius"/>
    </source>
</evidence>
<keyword evidence="2 5" id="KW-0812">Transmembrane</keyword>
<protein>
    <submittedName>
        <fullName evidence="6">Digeranylgeranylglyceryl phosphate synthase</fullName>
    </submittedName>
</protein>
<evidence type="ECO:0000256" key="3">
    <source>
        <dbReference type="ARBA" id="ARBA00022989"/>
    </source>
</evidence>
<dbReference type="GO" id="GO:0005886">
    <property type="term" value="C:plasma membrane"/>
    <property type="evidence" value="ECO:0007669"/>
    <property type="project" value="UniProtKB-SubCell"/>
</dbReference>
<feature type="transmembrane region" description="Helical" evidence="5">
    <location>
        <begin position="268"/>
        <end position="289"/>
    </location>
</feature>
<evidence type="ECO:0000313" key="7">
    <source>
        <dbReference type="Proteomes" id="UP000197679"/>
    </source>
</evidence>
<keyword evidence="3 5" id="KW-1133">Transmembrane helix</keyword>
<dbReference type="Pfam" id="PF01040">
    <property type="entry name" value="UbiA"/>
    <property type="match status" value="1"/>
</dbReference>
<dbReference type="OrthoDB" id="11851at2157"/>
<gene>
    <name evidence="6" type="ORF">Mia14_0921</name>
</gene>
<dbReference type="EMBL" id="CP019964">
    <property type="protein sequence ID" value="ASI14194.1"/>
    <property type="molecule type" value="Genomic_DNA"/>
</dbReference>
<evidence type="ECO:0000256" key="2">
    <source>
        <dbReference type="ARBA" id="ARBA00022692"/>
    </source>
</evidence>
<dbReference type="Proteomes" id="UP000197679">
    <property type="component" value="Chromosome"/>
</dbReference>
<feature type="transmembrane region" description="Helical" evidence="5">
    <location>
        <begin position="130"/>
        <end position="149"/>
    </location>
</feature>
<feature type="transmembrane region" description="Helical" evidence="5">
    <location>
        <begin position="155"/>
        <end position="173"/>
    </location>
</feature>
<evidence type="ECO:0000256" key="1">
    <source>
        <dbReference type="ARBA" id="ARBA00004651"/>
    </source>
</evidence>
<dbReference type="GeneID" id="33314458"/>
<dbReference type="Gene3D" id="1.10.357.140">
    <property type="entry name" value="UbiA prenyltransferase"/>
    <property type="match status" value="1"/>
</dbReference>
<accession>A0A218NP43</accession>
<dbReference type="GO" id="GO:0016765">
    <property type="term" value="F:transferase activity, transferring alkyl or aryl (other than methyl) groups"/>
    <property type="evidence" value="ECO:0007669"/>
    <property type="project" value="InterPro"/>
</dbReference>
<dbReference type="PANTHER" id="PTHR42723:SF1">
    <property type="entry name" value="CHLOROPHYLL SYNTHASE, CHLOROPLASTIC"/>
    <property type="match status" value="1"/>
</dbReference>